<name>A0A975Q246_9SPHN</name>
<keyword evidence="2" id="KW-1185">Reference proteome</keyword>
<protein>
    <submittedName>
        <fullName evidence="1">Uncharacterized protein</fullName>
    </submittedName>
</protein>
<dbReference type="RefSeq" id="WP_070157529.1">
    <property type="nucleotide sequence ID" value="NZ_CP073910.1"/>
</dbReference>
<dbReference type="EMBL" id="CP073910">
    <property type="protein sequence ID" value="QUT06058.1"/>
    <property type="molecule type" value="Genomic_DNA"/>
</dbReference>
<gene>
    <name evidence="1" type="ORF">KFK14_00695</name>
</gene>
<dbReference type="OrthoDB" id="7449667at2"/>
<evidence type="ECO:0000313" key="1">
    <source>
        <dbReference type="EMBL" id="QUT06058.1"/>
    </source>
</evidence>
<proteinExistence type="predicted"/>
<dbReference type="Proteomes" id="UP000681425">
    <property type="component" value="Chromosome"/>
</dbReference>
<sequence>MKYDAMLMVRTDIVNRIDSLAAQRGHLSLARTCEEVDGIRHIARTYGLEPVERLASMLESALALDGHGPVVLSYLDLMRDAAGCEQAGPEINTAYLAAMSVRMGA</sequence>
<evidence type="ECO:0000313" key="2">
    <source>
        <dbReference type="Proteomes" id="UP000681425"/>
    </source>
</evidence>
<organism evidence="1 2">
    <name type="scientific">Sphingobium phenoxybenzoativorans</name>
    <dbReference type="NCBI Taxonomy" id="1592790"/>
    <lineage>
        <taxon>Bacteria</taxon>
        <taxon>Pseudomonadati</taxon>
        <taxon>Pseudomonadota</taxon>
        <taxon>Alphaproteobacteria</taxon>
        <taxon>Sphingomonadales</taxon>
        <taxon>Sphingomonadaceae</taxon>
        <taxon>Sphingobium</taxon>
    </lineage>
</organism>
<accession>A0A975Q246</accession>
<dbReference type="AlphaFoldDB" id="A0A975Q246"/>
<dbReference type="KEGG" id="spph:KFK14_00695"/>
<reference evidence="1" key="1">
    <citation type="submission" date="2021-04" db="EMBL/GenBank/DDBJ databases">
        <title>Isolation of p-tert-butylphenol degrading bacteria Sphingobium phenoxybenzoativorans Tas13 from active sludge.</title>
        <authorList>
            <person name="Li Y."/>
        </authorList>
    </citation>
    <scope>NUCLEOTIDE SEQUENCE</scope>
    <source>
        <strain evidence="1">Tas13</strain>
    </source>
</reference>